<gene>
    <name evidence="1" type="ORF">TSOC_012713</name>
</gene>
<dbReference type="AlphaFoldDB" id="A0A2J7ZMB8"/>
<dbReference type="OrthoDB" id="544992at2759"/>
<reference evidence="1 2" key="1">
    <citation type="journal article" date="2017" name="Mol. Biol. Evol.">
        <title>The 4-celled Tetrabaena socialis nuclear genome reveals the essential components for genetic control of cell number at the origin of multicellularity in the volvocine lineage.</title>
        <authorList>
            <person name="Featherston J."/>
            <person name="Arakaki Y."/>
            <person name="Hanschen E.R."/>
            <person name="Ferris P.J."/>
            <person name="Michod R.E."/>
            <person name="Olson B.J.S.C."/>
            <person name="Nozaki H."/>
            <person name="Durand P.M."/>
        </authorList>
    </citation>
    <scope>NUCLEOTIDE SEQUENCE [LARGE SCALE GENOMIC DNA]</scope>
    <source>
        <strain evidence="1 2">NIES-571</strain>
    </source>
</reference>
<protein>
    <submittedName>
        <fullName evidence="1">Uncharacterized protein</fullName>
    </submittedName>
</protein>
<organism evidence="1 2">
    <name type="scientific">Tetrabaena socialis</name>
    <dbReference type="NCBI Taxonomy" id="47790"/>
    <lineage>
        <taxon>Eukaryota</taxon>
        <taxon>Viridiplantae</taxon>
        <taxon>Chlorophyta</taxon>
        <taxon>core chlorophytes</taxon>
        <taxon>Chlorophyceae</taxon>
        <taxon>CS clade</taxon>
        <taxon>Chlamydomonadales</taxon>
        <taxon>Tetrabaenaceae</taxon>
        <taxon>Tetrabaena</taxon>
    </lineage>
</organism>
<name>A0A2J7ZMB8_9CHLO</name>
<dbReference type="InterPro" id="IPR052980">
    <property type="entry name" value="Crinkler_effector"/>
</dbReference>
<dbReference type="EMBL" id="PGGS01000905">
    <property type="protein sequence ID" value="PNH01411.1"/>
    <property type="molecule type" value="Genomic_DNA"/>
</dbReference>
<keyword evidence="2" id="KW-1185">Reference proteome</keyword>
<dbReference type="PANTHER" id="PTHR33129">
    <property type="entry name" value="PROTEIN KINASE DOMAIN-CONTAINING PROTEIN-RELATED"/>
    <property type="match status" value="1"/>
</dbReference>
<proteinExistence type="predicted"/>
<dbReference type="Proteomes" id="UP000236333">
    <property type="component" value="Unassembled WGS sequence"/>
</dbReference>
<evidence type="ECO:0000313" key="2">
    <source>
        <dbReference type="Proteomes" id="UP000236333"/>
    </source>
</evidence>
<comment type="caution">
    <text evidence="1">The sequence shown here is derived from an EMBL/GenBank/DDBJ whole genome shotgun (WGS) entry which is preliminary data.</text>
</comment>
<accession>A0A2J7ZMB8</accession>
<sequence>MSLAYERRAITVVLASPNRDHYKEFLKLPGATKLYMSYWTEDEVMKCRERVHPDLSEMRVKELLLLWGGIPRYILEKVRVWCMLPSACTGIISNRTLPATQANDVTAQQSLDDALSTCNWEDLKHCVGEPDSAQPANHKLVHLEVEANDFSRKTMKLASRYVADQLAIRGGQEHKRVLKEMVQSCLGSPAFAAAAGQMFKAFAHRVLQEGGIFEVRQLLPGTSNSSQIHYVVSRVEQFGKLTEVKPEQQVYWLPDHPNFPAVDALMQPESLFQMSLSQKKEVNMNGLRAAGAQLTGPTKRLYFVVPAHVFEKYMPVHNVSGIEQWALKIVDV</sequence>
<evidence type="ECO:0000313" key="1">
    <source>
        <dbReference type="EMBL" id="PNH01411.1"/>
    </source>
</evidence>
<dbReference type="PANTHER" id="PTHR33129:SF1">
    <property type="entry name" value="ATP-BINDING PROTEIN"/>
    <property type="match status" value="1"/>
</dbReference>